<dbReference type="AlphaFoldDB" id="Q5GZ54"/>
<dbReference type="HOGENOM" id="CLU_065765_2_0_6"/>
<reference evidence="4 5" key="1">
    <citation type="journal article" date="2005" name="Nucleic Acids Res.">
        <title>The genome sequence of Xanthomonas oryzae pathovar oryzae KACC10331, the bacterial blight pathogen of rice.</title>
        <authorList>
            <person name="Lee B.M."/>
            <person name="Park Y.J."/>
            <person name="Park D.S."/>
            <person name="Kang H.W."/>
            <person name="Kim J.G."/>
            <person name="Song E.S."/>
            <person name="Park I.C."/>
            <person name="Yoon U.H."/>
            <person name="Hahn J.H."/>
            <person name="Koo B.S."/>
            <person name="Lee G.B."/>
            <person name="Kim H."/>
            <person name="Park H.S."/>
            <person name="Yoon K.O."/>
            <person name="Kim J.H."/>
            <person name="Jung C.H."/>
            <person name="Koh N.H."/>
            <person name="Seo J.S."/>
            <person name="Go S.J."/>
        </authorList>
    </citation>
    <scope>NUCLEOTIDE SEQUENCE [LARGE SCALE GENOMIC DNA]</scope>
    <source>
        <strain evidence="5">KACC10331 / KXO85</strain>
    </source>
</reference>
<dbReference type="InterPro" id="IPR000189">
    <property type="entry name" value="Transglyc_AS"/>
</dbReference>
<dbReference type="GO" id="GO:0000270">
    <property type="term" value="P:peptidoglycan metabolic process"/>
    <property type="evidence" value="ECO:0007669"/>
    <property type="project" value="InterPro"/>
</dbReference>
<protein>
    <submittedName>
        <fullName evidence="4">Soluble lytic murein transglycosylase</fullName>
    </submittedName>
</protein>
<evidence type="ECO:0000256" key="1">
    <source>
        <dbReference type="ARBA" id="ARBA00007734"/>
    </source>
</evidence>
<accession>Q5GZ54</accession>
<evidence type="ECO:0000313" key="5">
    <source>
        <dbReference type="Proteomes" id="UP000006735"/>
    </source>
</evidence>
<name>Q5GZ54_XANOR</name>
<comment type="similarity">
    <text evidence="1">Belongs to the transglycosylase Slt family.</text>
</comment>
<dbReference type="Proteomes" id="UP000006735">
    <property type="component" value="Chromosome"/>
</dbReference>
<feature type="domain" description="Transglycosylase SLT" evidence="3">
    <location>
        <begin position="214"/>
        <end position="310"/>
    </location>
</feature>
<proteinExistence type="inferred from homology"/>
<gene>
    <name evidence="4" type="primary">yjbJ</name>
    <name evidence="4" type="ordered locus">XOO2763</name>
</gene>
<dbReference type="PROSITE" id="PS00922">
    <property type="entry name" value="TRANSGLYCOSYLASE"/>
    <property type="match status" value="1"/>
</dbReference>
<evidence type="ECO:0000313" key="4">
    <source>
        <dbReference type="EMBL" id="AAW76017.1"/>
    </source>
</evidence>
<dbReference type="KEGG" id="xoo:XOO2763"/>
<dbReference type="InterPro" id="IPR023346">
    <property type="entry name" value="Lysozyme-like_dom_sf"/>
</dbReference>
<dbReference type="GO" id="GO:0016020">
    <property type="term" value="C:membrane"/>
    <property type="evidence" value="ECO:0007669"/>
    <property type="project" value="InterPro"/>
</dbReference>
<evidence type="ECO:0000256" key="2">
    <source>
        <dbReference type="SAM" id="MobiDB-lite"/>
    </source>
</evidence>
<organism evidence="4 5">
    <name type="scientific">Xanthomonas oryzae pv. oryzae (strain KACC10331 / KXO85)</name>
    <dbReference type="NCBI Taxonomy" id="291331"/>
    <lineage>
        <taxon>Bacteria</taxon>
        <taxon>Pseudomonadati</taxon>
        <taxon>Pseudomonadota</taxon>
        <taxon>Gammaproteobacteria</taxon>
        <taxon>Lysobacterales</taxon>
        <taxon>Lysobacteraceae</taxon>
        <taxon>Xanthomonas</taxon>
    </lineage>
</organism>
<dbReference type="SUPFAM" id="SSF53955">
    <property type="entry name" value="Lysozyme-like"/>
    <property type="match status" value="1"/>
</dbReference>
<sequence>MASLRQAGTLHYMKGMSRLLGLLLVTLSAAPVSAGTLYKCVSGDGITSYLSKRQSGAICSVISSYTPDRSARRPAASTAPAARASTSHAPSMANIDSGAPASMIIQPVNQPPRRAAEVASTLAPRALPVSATAVVPPPAAAAVNPRRVVSGQVYSYMKDGVRHYTSTRPRQVASIEGLRTIHYSFIETCYACGAKPGVNFGAIRLNTNAYQQEIAAASHEFGVEESIVRAIIHAESAYNPLALSRAGAQGLMQLMPGTARRFGVSDAYDATQNIRGGVQYLSWLLKRFNGDLTLAAAGYNAGEGAVDRYGGVPPYSETQRYVQRVGVLAGRYRGQATAAN</sequence>
<feature type="region of interest" description="Disordered" evidence="2">
    <location>
        <begin position="69"/>
        <end position="93"/>
    </location>
</feature>
<dbReference type="PANTHER" id="PTHR37423">
    <property type="entry name" value="SOLUBLE LYTIC MUREIN TRANSGLYCOSYLASE-RELATED"/>
    <property type="match status" value="1"/>
</dbReference>
<dbReference type="STRING" id="291331.XOO2763"/>
<evidence type="ECO:0000259" key="3">
    <source>
        <dbReference type="Pfam" id="PF01464"/>
    </source>
</evidence>
<keyword evidence="5" id="KW-1185">Reference proteome</keyword>
<dbReference type="Gene3D" id="1.10.530.10">
    <property type="match status" value="1"/>
</dbReference>
<dbReference type="InterPro" id="IPR008258">
    <property type="entry name" value="Transglycosylase_SLT_dom_1"/>
</dbReference>
<dbReference type="EMBL" id="AE013598">
    <property type="protein sequence ID" value="AAW76017.1"/>
    <property type="molecule type" value="Genomic_DNA"/>
</dbReference>
<dbReference type="Pfam" id="PF01464">
    <property type="entry name" value="SLT"/>
    <property type="match status" value="1"/>
</dbReference>
<dbReference type="PANTHER" id="PTHR37423:SF2">
    <property type="entry name" value="MEMBRANE-BOUND LYTIC MUREIN TRANSGLYCOSYLASE C"/>
    <property type="match status" value="1"/>
</dbReference>
<dbReference type="CDD" id="cd00254">
    <property type="entry name" value="LT-like"/>
    <property type="match status" value="1"/>
</dbReference>
<feature type="compositionally biased region" description="Low complexity" evidence="2">
    <location>
        <begin position="73"/>
        <end position="91"/>
    </location>
</feature>
<dbReference type="GO" id="GO:0008933">
    <property type="term" value="F:peptidoglycan lytic transglycosylase activity"/>
    <property type="evidence" value="ECO:0007669"/>
    <property type="project" value="InterPro"/>
</dbReference>